<gene>
    <name evidence="1" type="ORF">OXU80_23615</name>
</gene>
<keyword evidence="2" id="KW-1185">Reference proteome</keyword>
<accession>A0ACD4NMB4</accession>
<evidence type="ECO:0000313" key="2">
    <source>
        <dbReference type="Proteomes" id="UP001163223"/>
    </source>
</evidence>
<proteinExistence type="predicted"/>
<organism evidence="1 2">
    <name type="scientific">Antarcticirhabdus aurantiaca</name>
    <dbReference type="NCBI Taxonomy" id="2606717"/>
    <lineage>
        <taxon>Bacteria</taxon>
        <taxon>Pseudomonadati</taxon>
        <taxon>Pseudomonadota</taxon>
        <taxon>Alphaproteobacteria</taxon>
        <taxon>Hyphomicrobiales</taxon>
        <taxon>Aurantimonadaceae</taxon>
        <taxon>Antarcticirhabdus</taxon>
    </lineage>
</organism>
<protein>
    <submittedName>
        <fullName evidence="1">LssY C-terminal domain-containing protein</fullName>
    </submittedName>
</protein>
<sequence length="268" mass="28792">MSAETHTRTSDAPRPRWLRRVVLAALAVSSAWALAAYLVLPFALRHYEHQQALAGFEMVTRTAQGLAGDPLNVGIVGSREELVAAMTRAGWFPADPVTLRTSVDIVGSVVLDRPYPQAPVSPLFYQGRQQDLAFEKAVGTSADRRQHVRFWNVLPSGAEGRSVWLGSASFDVGVGFSHYTGAVTHAIDPNVDAMRDALSADLARTGRIIQTYEISGVGPTLDGRNGEGDRYVTDGEVRVSVIAPAGQAGRNPPPTLTNPPIVDLKNAL</sequence>
<name>A0ACD4NMB4_9HYPH</name>
<dbReference type="EMBL" id="CP113520">
    <property type="protein sequence ID" value="WAJ27796.1"/>
    <property type="molecule type" value="Genomic_DNA"/>
</dbReference>
<evidence type="ECO:0000313" key="1">
    <source>
        <dbReference type="EMBL" id="WAJ27796.1"/>
    </source>
</evidence>
<dbReference type="Proteomes" id="UP001163223">
    <property type="component" value="Chromosome"/>
</dbReference>
<reference evidence="1" key="1">
    <citation type="submission" date="2022-11" db="EMBL/GenBank/DDBJ databases">
        <title>beta-Carotene-producing bacterium, Jeongeuplla avenae sp. nov., alleviates the salt stress of Arabidopsis seedlings.</title>
        <authorList>
            <person name="Jiang L."/>
            <person name="Lee J."/>
        </authorList>
    </citation>
    <scope>NUCLEOTIDE SEQUENCE</scope>
    <source>
        <strain evidence="1">DY_R2A_6</strain>
    </source>
</reference>